<dbReference type="PANTHER" id="PTHR10835:SF0">
    <property type="entry name" value="SQUALENE MONOOXYGENASE"/>
    <property type="match status" value="1"/>
</dbReference>
<dbReference type="SUPFAM" id="SSF51905">
    <property type="entry name" value="FAD/NAD(P)-binding domain"/>
    <property type="match status" value="1"/>
</dbReference>
<keyword evidence="9 10" id="KW-0472">Membrane</keyword>
<accession>A0AAV5RGN0</accession>
<evidence type="ECO:0000313" key="13">
    <source>
        <dbReference type="Proteomes" id="UP001362899"/>
    </source>
</evidence>
<feature type="domain" description="Squalene epoxidase" evidence="11">
    <location>
        <begin position="155"/>
        <end position="423"/>
    </location>
</feature>
<evidence type="ECO:0000256" key="8">
    <source>
        <dbReference type="ARBA" id="ARBA00023002"/>
    </source>
</evidence>
<keyword evidence="7" id="KW-0492">Microsome</keyword>
<keyword evidence="6 10" id="KW-0274">FAD</keyword>
<name>A0AAV5RGN0_STABA</name>
<evidence type="ECO:0000256" key="3">
    <source>
        <dbReference type="ARBA" id="ARBA00008802"/>
    </source>
</evidence>
<dbReference type="Pfam" id="PF08491">
    <property type="entry name" value="SE"/>
    <property type="match status" value="1"/>
</dbReference>
<reference evidence="12 13" key="1">
    <citation type="journal article" date="2023" name="Elife">
        <title>Identification of key yeast species and microbe-microbe interactions impacting larval growth of Drosophila in the wild.</title>
        <authorList>
            <person name="Mure A."/>
            <person name="Sugiura Y."/>
            <person name="Maeda R."/>
            <person name="Honda K."/>
            <person name="Sakurai N."/>
            <person name="Takahashi Y."/>
            <person name="Watada M."/>
            <person name="Katoh T."/>
            <person name="Gotoh A."/>
            <person name="Gotoh Y."/>
            <person name="Taniguchi I."/>
            <person name="Nakamura K."/>
            <person name="Hayashi T."/>
            <person name="Katayama T."/>
            <person name="Uemura T."/>
            <person name="Hattori Y."/>
        </authorList>
    </citation>
    <scope>NUCLEOTIDE SEQUENCE [LARGE SCALE GENOMIC DNA]</scope>
    <source>
        <strain evidence="12 13">SB-73</strain>
    </source>
</reference>
<sequence length="460" mass="50466">MATPSYDFIIVGAGVVGPALATNLASKGKTVLMLERDLSEPDRIVGELLQPGGIQLLEKLGLGAALDGIDAAPITGYEVIYEKNSVNIPYPPPPHQTKPAVGKGFHHGRFVMNLRRLSSETEGVTLKQATVTEIIEKDGRIVGVKTKENPEPYYATITCVCDGTNSNFRKQFVQTRPVVKSHFVGTILQNPDLQAPGHGHCIIGSDFSPMLIYSISPTEARILCNVPMATLPSKGNGDLKKWLETNSLPHLPVPLQKSFAKALEDESQLRSMPNQYLPAIQYDVQGLIILGDAMNMRHPLTGGGMTVGFNDAYLLSEALGRLSSDELASHSHLQIILKEFRRHRKGSSVVINVLSIALYHLFAADSPELKILQVGCFEYFKCGGEHIRGPASIISALTPSVSLLFYHFFAVAFFAIRLNFVSKIKESGLLGFFIAFYQMFTTLWTAAGVFLPFLFKELLY</sequence>
<evidence type="ECO:0000256" key="4">
    <source>
        <dbReference type="ARBA" id="ARBA00012312"/>
    </source>
</evidence>
<proteinExistence type="inferred from homology"/>
<comment type="function">
    <text evidence="10">Catalyzes the stereospecific oxidation of squalene to (S)-2,3-epoxysqualene, and is considered to be a rate-limiting enzyme in steroid biosynthesis.</text>
</comment>
<dbReference type="Gene3D" id="3.50.50.60">
    <property type="entry name" value="FAD/NAD(P)-binding domain"/>
    <property type="match status" value="1"/>
</dbReference>
<dbReference type="Proteomes" id="UP001362899">
    <property type="component" value="Unassembled WGS sequence"/>
</dbReference>
<evidence type="ECO:0000256" key="9">
    <source>
        <dbReference type="ARBA" id="ARBA00023136"/>
    </source>
</evidence>
<dbReference type="AlphaFoldDB" id="A0AAV5RGN0"/>
<keyword evidence="10" id="KW-1133">Transmembrane helix</keyword>
<dbReference type="GO" id="GO:0006696">
    <property type="term" value="P:ergosterol biosynthetic process"/>
    <property type="evidence" value="ECO:0007669"/>
    <property type="project" value="TreeGrafter"/>
</dbReference>
<dbReference type="InterPro" id="IPR040125">
    <property type="entry name" value="Squalene_monox"/>
</dbReference>
<keyword evidence="12" id="KW-0503">Monooxygenase</keyword>
<dbReference type="InterPro" id="IPR013698">
    <property type="entry name" value="Squalene_epoxidase"/>
</dbReference>
<evidence type="ECO:0000256" key="10">
    <source>
        <dbReference type="RuleBase" id="RU367121"/>
    </source>
</evidence>
<dbReference type="PANTHER" id="PTHR10835">
    <property type="entry name" value="SQUALENE MONOOXYGENASE"/>
    <property type="match status" value="1"/>
</dbReference>
<protein>
    <recommendedName>
        <fullName evidence="4 10">Squalene monooxygenase</fullName>
        <ecNumber evidence="4 10">1.14.14.17</ecNumber>
    </recommendedName>
</protein>
<evidence type="ECO:0000259" key="11">
    <source>
        <dbReference type="Pfam" id="PF08491"/>
    </source>
</evidence>
<evidence type="ECO:0000256" key="7">
    <source>
        <dbReference type="ARBA" id="ARBA00022848"/>
    </source>
</evidence>
<comment type="caution">
    <text evidence="12">The sequence shown here is derived from an EMBL/GenBank/DDBJ whole genome shotgun (WGS) entry which is preliminary data.</text>
</comment>
<keyword evidence="5 10" id="KW-0285">Flavoprotein</keyword>
<comment type="similarity">
    <text evidence="3 10">Belongs to the squalene monooxygenase family.</text>
</comment>
<feature type="transmembrane region" description="Helical" evidence="10">
    <location>
        <begin position="428"/>
        <end position="455"/>
    </location>
</feature>
<keyword evidence="8 10" id="KW-0560">Oxidoreductase</keyword>
<organism evidence="12 13">
    <name type="scientific">Starmerella bacillaris</name>
    <name type="common">Yeast</name>
    <name type="synonym">Candida zemplinina</name>
    <dbReference type="NCBI Taxonomy" id="1247836"/>
    <lineage>
        <taxon>Eukaryota</taxon>
        <taxon>Fungi</taxon>
        <taxon>Dikarya</taxon>
        <taxon>Ascomycota</taxon>
        <taxon>Saccharomycotina</taxon>
        <taxon>Dipodascomycetes</taxon>
        <taxon>Dipodascales</taxon>
        <taxon>Trichomonascaceae</taxon>
        <taxon>Starmerella</taxon>
    </lineage>
</organism>
<keyword evidence="10" id="KW-0812">Transmembrane</keyword>
<evidence type="ECO:0000256" key="5">
    <source>
        <dbReference type="ARBA" id="ARBA00022630"/>
    </source>
</evidence>
<evidence type="ECO:0000256" key="6">
    <source>
        <dbReference type="ARBA" id="ARBA00022827"/>
    </source>
</evidence>
<dbReference type="GO" id="GO:0050660">
    <property type="term" value="F:flavin adenine dinucleotide binding"/>
    <property type="evidence" value="ECO:0007669"/>
    <property type="project" value="UniProtKB-UniRule"/>
</dbReference>
<keyword evidence="10" id="KW-0256">Endoplasmic reticulum</keyword>
<evidence type="ECO:0000256" key="2">
    <source>
        <dbReference type="ARBA" id="ARBA00004154"/>
    </source>
</evidence>
<evidence type="ECO:0000313" key="12">
    <source>
        <dbReference type="EMBL" id="GMM50680.1"/>
    </source>
</evidence>
<feature type="transmembrane region" description="Helical" evidence="10">
    <location>
        <begin position="393"/>
        <end position="416"/>
    </location>
</feature>
<dbReference type="EC" id="1.14.14.17" evidence="4 10"/>
<dbReference type="EMBL" id="BTGC01000003">
    <property type="protein sequence ID" value="GMM50680.1"/>
    <property type="molecule type" value="Genomic_DNA"/>
</dbReference>
<gene>
    <name evidence="12" type="ORF">DASB73_016380</name>
</gene>
<comment type="cofactor">
    <cofactor evidence="1 10">
        <name>FAD</name>
        <dbReference type="ChEBI" id="CHEBI:57692"/>
    </cofactor>
</comment>
<comment type="catalytic activity">
    <reaction evidence="10">
        <text>squalene + reduced [NADPH--hemoprotein reductase] + O2 = (S)-2,3-epoxysqualene + oxidized [NADPH--hemoprotein reductase] + H2O + H(+)</text>
        <dbReference type="Rhea" id="RHEA:25282"/>
        <dbReference type="Rhea" id="RHEA-COMP:11964"/>
        <dbReference type="Rhea" id="RHEA-COMP:11965"/>
        <dbReference type="ChEBI" id="CHEBI:15377"/>
        <dbReference type="ChEBI" id="CHEBI:15378"/>
        <dbReference type="ChEBI" id="CHEBI:15379"/>
        <dbReference type="ChEBI" id="CHEBI:15440"/>
        <dbReference type="ChEBI" id="CHEBI:15441"/>
        <dbReference type="ChEBI" id="CHEBI:57618"/>
        <dbReference type="ChEBI" id="CHEBI:58210"/>
        <dbReference type="EC" id="1.14.14.17"/>
    </reaction>
</comment>
<dbReference type="GO" id="GO:0004506">
    <property type="term" value="F:squalene monooxygenase activity"/>
    <property type="evidence" value="ECO:0007669"/>
    <property type="project" value="UniProtKB-UniRule"/>
</dbReference>
<evidence type="ECO:0000256" key="1">
    <source>
        <dbReference type="ARBA" id="ARBA00001974"/>
    </source>
</evidence>
<dbReference type="PRINTS" id="PR00420">
    <property type="entry name" value="RNGMNOXGNASE"/>
</dbReference>
<comment type="subcellular location">
    <subcellularLocation>
        <location evidence="10">Endoplasmic reticulum membrane</location>
        <topology evidence="10">Multi-pass membrane protein</topology>
    </subcellularLocation>
    <subcellularLocation>
        <location evidence="2">Microsome membrane</location>
        <topology evidence="2">Multi-pass membrane protein</topology>
    </subcellularLocation>
</comment>
<dbReference type="InterPro" id="IPR036188">
    <property type="entry name" value="FAD/NAD-bd_sf"/>
</dbReference>
<keyword evidence="13" id="KW-1185">Reference proteome</keyword>
<dbReference type="GO" id="GO:0005789">
    <property type="term" value="C:endoplasmic reticulum membrane"/>
    <property type="evidence" value="ECO:0007669"/>
    <property type="project" value="UniProtKB-SubCell"/>
</dbReference>